<protein>
    <recommendedName>
        <fullName evidence="1">Hydantoinase B/oxoprolinase domain-containing protein</fullName>
    </recommendedName>
</protein>
<dbReference type="EMBL" id="BARS01023094">
    <property type="protein sequence ID" value="GAG07541.1"/>
    <property type="molecule type" value="Genomic_DNA"/>
</dbReference>
<feature type="domain" description="Hydantoinase B/oxoprolinase" evidence="1">
    <location>
        <begin position="8"/>
        <end position="202"/>
    </location>
</feature>
<dbReference type="AlphaFoldDB" id="X0W4B6"/>
<evidence type="ECO:0000313" key="2">
    <source>
        <dbReference type="EMBL" id="GAG07541.1"/>
    </source>
</evidence>
<dbReference type="Pfam" id="PF02538">
    <property type="entry name" value="Hydantoinase_B"/>
    <property type="match status" value="1"/>
</dbReference>
<sequence length="203" mass="22122">MTVKRTIDPFTVEVIKRALISAAEQMFVAFGRTSKSSVIYEVLDYGCAVTDARARMIAQANGIPPFIGVLTDAVREIINKFGLDGLNEGDVIIINDPYMGGATHQNDVVLVMPVFYEGHPIMFAASKGHWNDIGGKDPGSWSPNATEIYQEGLQFPAVKLSKNGKEVQGIVDILTRNIRIPEMILGDMRAQAASLQVAANRIT</sequence>
<organism evidence="2">
    <name type="scientific">marine sediment metagenome</name>
    <dbReference type="NCBI Taxonomy" id="412755"/>
    <lineage>
        <taxon>unclassified sequences</taxon>
        <taxon>metagenomes</taxon>
        <taxon>ecological metagenomes</taxon>
    </lineage>
</organism>
<dbReference type="GO" id="GO:0017168">
    <property type="term" value="F:5-oxoprolinase (ATP-hydrolyzing) activity"/>
    <property type="evidence" value="ECO:0007669"/>
    <property type="project" value="TreeGrafter"/>
</dbReference>
<dbReference type="PANTHER" id="PTHR11365:SF23">
    <property type="entry name" value="HYPOTHETICAL 5-OXOPROLINASE (EUROFUNG)-RELATED"/>
    <property type="match status" value="1"/>
</dbReference>
<feature type="non-terminal residue" evidence="2">
    <location>
        <position position="203"/>
    </location>
</feature>
<dbReference type="InterPro" id="IPR003692">
    <property type="entry name" value="Hydantoinase_B"/>
</dbReference>
<reference evidence="2" key="1">
    <citation type="journal article" date="2014" name="Front. Microbiol.">
        <title>High frequency of phylogenetically diverse reductive dehalogenase-homologous genes in deep subseafloor sedimentary metagenomes.</title>
        <authorList>
            <person name="Kawai M."/>
            <person name="Futagami T."/>
            <person name="Toyoda A."/>
            <person name="Takaki Y."/>
            <person name="Nishi S."/>
            <person name="Hori S."/>
            <person name="Arai W."/>
            <person name="Tsubouchi T."/>
            <person name="Morono Y."/>
            <person name="Uchiyama I."/>
            <person name="Ito T."/>
            <person name="Fujiyama A."/>
            <person name="Inagaki F."/>
            <person name="Takami H."/>
        </authorList>
    </citation>
    <scope>NUCLEOTIDE SEQUENCE</scope>
    <source>
        <strain evidence="2">Expedition CK06-06</strain>
    </source>
</reference>
<dbReference type="GO" id="GO:0006749">
    <property type="term" value="P:glutathione metabolic process"/>
    <property type="evidence" value="ECO:0007669"/>
    <property type="project" value="TreeGrafter"/>
</dbReference>
<name>X0W4B6_9ZZZZ</name>
<proteinExistence type="predicted"/>
<accession>X0W4B6</accession>
<evidence type="ECO:0000259" key="1">
    <source>
        <dbReference type="Pfam" id="PF02538"/>
    </source>
</evidence>
<comment type="caution">
    <text evidence="2">The sequence shown here is derived from an EMBL/GenBank/DDBJ whole genome shotgun (WGS) entry which is preliminary data.</text>
</comment>
<gene>
    <name evidence="2" type="ORF">S01H1_36815</name>
</gene>
<dbReference type="PANTHER" id="PTHR11365">
    <property type="entry name" value="5-OXOPROLINASE RELATED"/>
    <property type="match status" value="1"/>
</dbReference>
<dbReference type="GO" id="GO:0005829">
    <property type="term" value="C:cytosol"/>
    <property type="evidence" value="ECO:0007669"/>
    <property type="project" value="TreeGrafter"/>
</dbReference>
<dbReference type="InterPro" id="IPR045079">
    <property type="entry name" value="Oxoprolinase-like"/>
</dbReference>